<evidence type="ECO:0000256" key="2">
    <source>
        <dbReference type="ARBA" id="ARBA00022475"/>
    </source>
</evidence>
<comment type="subcellular location">
    <subcellularLocation>
        <location evidence="1">Cell membrane</location>
        <topology evidence="1">Multi-pass membrane protein</topology>
    </subcellularLocation>
</comment>
<evidence type="ECO:0000256" key="3">
    <source>
        <dbReference type="ARBA" id="ARBA00022692"/>
    </source>
</evidence>
<sequence>MTDAVETGGGVVLRRYLQYALDCLLLFIGSLLVAALGVGVGIAVVKLGGTPRLFFDIPLYTYIAAVFLGSVWIEVWYPHRHGGATPAMRWLGLRITTLRGGKPPLRAYLLRSLLMTVDGIFLCLVGAALIALTPRHQRLGDLVARTLVVRAVR</sequence>
<accession>A0A918AS45</accession>
<protein>
    <submittedName>
        <fullName evidence="8">Transporter</fullName>
    </submittedName>
</protein>
<evidence type="ECO:0000259" key="7">
    <source>
        <dbReference type="Pfam" id="PF06271"/>
    </source>
</evidence>
<evidence type="ECO:0000256" key="6">
    <source>
        <dbReference type="SAM" id="Phobius"/>
    </source>
</evidence>
<keyword evidence="4 6" id="KW-1133">Transmembrane helix</keyword>
<reference evidence="8" key="1">
    <citation type="journal article" date="2014" name="Int. J. Syst. Evol. Microbiol.">
        <title>Complete genome sequence of Corynebacterium casei LMG S-19264T (=DSM 44701T), isolated from a smear-ripened cheese.</title>
        <authorList>
            <consortium name="US DOE Joint Genome Institute (JGI-PGF)"/>
            <person name="Walter F."/>
            <person name="Albersmeier A."/>
            <person name="Kalinowski J."/>
            <person name="Ruckert C."/>
        </authorList>
    </citation>
    <scope>NUCLEOTIDE SEQUENCE</scope>
    <source>
        <strain evidence="8">JCM 3313</strain>
    </source>
</reference>
<dbReference type="AlphaFoldDB" id="A0A918AS45"/>
<organism evidence="8 9">
    <name type="scientific">Saccharothrix coeruleofusca</name>
    <dbReference type="NCBI Taxonomy" id="33919"/>
    <lineage>
        <taxon>Bacteria</taxon>
        <taxon>Bacillati</taxon>
        <taxon>Actinomycetota</taxon>
        <taxon>Actinomycetes</taxon>
        <taxon>Pseudonocardiales</taxon>
        <taxon>Pseudonocardiaceae</taxon>
        <taxon>Saccharothrix</taxon>
    </lineage>
</organism>
<evidence type="ECO:0000313" key="8">
    <source>
        <dbReference type="EMBL" id="GGP76559.1"/>
    </source>
</evidence>
<keyword evidence="2" id="KW-1003">Cell membrane</keyword>
<evidence type="ECO:0000256" key="5">
    <source>
        <dbReference type="ARBA" id="ARBA00023136"/>
    </source>
</evidence>
<dbReference type="Proteomes" id="UP000639606">
    <property type="component" value="Unassembled WGS sequence"/>
</dbReference>
<keyword evidence="3 6" id="KW-0812">Transmembrane</keyword>
<dbReference type="Pfam" id="PF06271">
    <property type="entry name" value="RDD"/>
    <property type="match status" value="1"/>
</dbReference>
<dbReference type="InterPro" id="IPR051791">
    <property type="entry name" value="Pra-immunoreactive"/>
</dbReference>
<feature type="domain" description="RDD" evidence="7">
    <location>
        <begin position="12"/>
        <end position="144"/>
    </location>
</feature>
<gene>
    <name evidence="8" type="ORF">GCM10010185_57880</name>
</gene>
<dbReference type="InterPro" id="IPR010432">
    <property type="entry name" value="RDD"/>
</dbReference>
<feature type="transmembrane region" description="Helical" evidence="6">
    <location>
        <begin position="24"/>
        <end position="45"/>
    </location>
</feature>
<keyword evidence="9" id="KW-1185">Reference proteome</keyword>
<feature type="transmembrane region" description="Helical" evidence="6">
    <location>
        <begin position="108"/>
        <end position="132"/>
    </location>
</feature>
<proteinExistence type="predicted"/>
<name>A0A918AS45_9PSEU</name>
<dbReference type="GO" id="GO:0005886">
    <property type="term" value="C:plasma membrane"/>
    <property type="evidence" value="ECO:0007669"/>
    <property type="project" value="UniProtKB-SubCell"/>
</dbReference>
<dbReference type="RefSeq" id="WP_189226485.1">
    <property type="nucleotide sequence ID" value="NZ_BMRG01000016.1"/>
</dbReference>
<dbReference type="PANTHER" id="PTHR36115">
    <property type="entry name" value="PROLINE-RICH ANTIGEN HOMOLOG-RELATED"/>
    <property type="match status" value="1"/>
</dbReference>
<keyword evidence="5 6" id="KW-0472">Membrane</keyword>
<comment type="caution">
    <text evidence="8">The sequence shown here is derived from an EMBL/GenBank/DDBJ whole genome shotgun (WGS) entry which is preliminary data.</text>
</comment>
<evidence type="ECO:0000256" key="4">
    <source>
        <dbReference type="ARBA" id="ARBA00022989"/>
    </source>
</evidence>
<evidence type="ECO:0000313" key="9">
    <source>
        <dbReference type="Proteomes" id="UP000639606"/>
    </source>
</evidence>
<dbReference type="EMBL" id="BMRG01000016">
    <property type="protein sequence ID" value="GGP76559.1"/>
    <property type="molecule type" value="Genomic_DNA"/>
</dbReference>
<feature type="transmembrane region" description="Helical" evidence="6">
    <location>
        <begin position="57"/>
        <end position="77"/>
    </location>
</feature>
<evidence type="ECO:0000256" key="1">
    <source>
        <dbReference type="ARBA" id="ARBA00004651"/>
    </source>
</evidence>
<reference evidence="8" key="2">
    <citation type="submission" date="2020-09" db="EMBL/GenBank/DDBJ databases">
        <authorList>
            <person name="Sun Q."/>
            <person name="Ohkuma M."/>
        </authorList>
    </citation>
    <scope>NUCLEOTIDE SEQUENCE</scope>
    <source>
        <strain evidence="8">JCM 3313</strain>
    </source>
</reference>